<dbReference type="InterPro" id="IPR018389">
    <property type="entry name" value="DctP_fam"/>
</dbReference>
<protein>
    <recommendedName>
        <fullName evidence="4">C4-dicarboxylate ABC transporter</fullName>
    </recommendedName>
</protein>
<dbReference type="InterPro" id="IPR038404">
    <property type="entry name" value="TRAP_DctP_sf"/>
</dbReference>
<sequence>MLAHPWAPGPPMRVVAGAAPSERKGRCGMTIRSEGAALHGRRRWPSSGIAVLLTGVVVAAMLLARPALAAEVTLKIHHFLPADAAVPSEFIGPWARKVEAASNGRIAFAIHPDMELGGHPPALLDQLADGTADIVYAVPSYSPGRFPRTEALEMPFLPASAEVTSRAAWDFFKAHLGEEYADYKIIAINVHGPGRIHVKGKGVSSLEDLEGLKLRGPTGMVNALMVKLGAIAVGMPVSDVMPALEKGLVEGTLAPWEIIGTLGIIDAVDAHTEFSGERGLYTVPLVFAMRRERFEALPKDLQAVIEANSGADVSADIGRIMDEADRRAKSRAQDRGDTFITLNAAETNRWKAAAASVVTAWEKDMAARGIDGAALTKAARDLVAKYAGTHSD</sequence>
<name>A0A327JRK9_9HYPH</name>
<keyword evidence="3" id="KW-1185">Reference proteome</keyword>
<dbReference type="PANTHER" id="PTHR33376:SF15">
    <property type="entry name" value="BLL6794 PROTEIN"/>
    <property type="match status" value="1"/>
</dbReference>
<dbReference type="GO" id="GO:0055085">
    <property type="term" value="P:transmembrane transport"/>
    <property type="evidence" value="ECO:0007669"/>
    <property type="project" value="InterPro"/>
</dbReference>
<evidence type="ECO:0008006" key="4">
    <source>
        <dbReference type="Google" id="ProtNLM"/>
    </source>
</evidence>
<dbReference type="OrthoDB" id="7822595at2"/>
<evidence type="ECO:0000313" key="3">
    <source>
        <dbReference type="Proteomes" id="UP000249299"/>
    </source>
</evidence>
<evidence type="ECO:0000256" key="1">
    <source>
        <dbReference type="ARBA" id="ARBA00022729"/>
    </source>
</evidence>
<comment type="caution">
    <text evidence="2">The sequence shown here is derived from an EMBL/GenBank/DDBJ whole genome shotgun (WGS) entry which is preliminary data.</text>
</comment>
<keyword evidence="1" id="KW-0732">Signal</keyword>
<dbReference type="SUPFAM" id="SSF53850">
    <property type="entry name" value="Periplasmic binding protein-like II"/>
    <property type="match status" value="1"/>
</dbReference>
<gene>
    <name evidence="2" type="ORF">CH339_03900</name>
</gene>
<dbReference type="AlphaFoldDB" id="A0A327JRK9"/>
<proteinExistence type="predicted"/>
<dbReference type="Gene3D" id="3.40.190.170">
    <property type="entry name" value="Bacterial extracellular solute-binding protein, family 7"/>
    <property type="match status" value="1"/>
</dbReference>
<dbReference type="EMBL" id="NPEV01000005">
    <property type="protein sequence ID" value="RAI29119.1"/>
    <property type="molecule type" value="Genomic_DNA"/>
</dbReference>
<dbReference type="PANTHER" id="PTHR33376">
    <property type="match status" value="1"/>
</dbReference>
<evidence type="ECO:0000313" key="2">
    <source>
        <dbReference type="EMBL" id="RAI29119.1"/>
    </source>
</evidence>
<dbReference type="Proteomes" id="UP000249299">
    <property type="component" value="Unassembled WGS sequence"/>
</dbReference>
<accession>A0A327JRK9</accession>
<dbReference type="Pfam" id="PF03480">
    <property type="entry name" value="DctP"/>
    <property type="match status" value="1"/>
</dbReference>
<dbReference type="CDD" id="cd13665">
    <property type="entry name" value="PBP2_TRAP_Dctp3_4"/>
    <property type="match status" value="1"/>
</dbReference>
<dbReference type="NCBIfam" id="NF037995">
    <property type="entry name" value="TRAP_S1"/>
    <property type="match status" value="1"/>
</dbReference>
<reference evidence="2 3" key="1">
    <citation type="submission" date="2017-07" db="EMBL/GenBank/DDBJ databases">
        <title>Draft Genome Sequences of Select Purple Nonsulfur Bacteria.</title>
        <authorList>
            <person name="Lasarre B."/>
            <person name="Mckinlay J.B."/>
        </authorList>
    </citation>
    <scope>NUCLEOTIDE SEQUENCE [LARGE SCALE GENOMIC DNA]</scope>
    <source>
        <strain evidence="2 3">DSM 11290</strain>
    </source>
</reference>
<organism evidence="2 3">
    <name type="scientific">Rhodobium orientis</name>
    <dbReference type="NCBI Taxonomy" id="34017"/>
    <lineage>
        <taxon>Bacteria</taxon>
        <taxon>Pseudomonadati</taxon>
        <taxon>Pseudomonadota</taxon>
        <taxon>Alphaproteobacteria</taxon>
        <taxon>Hyphomicrobiales</taxon>
        <taxon>Rhodobiaceae</taxon>
        <taxon>Rhodobium</taxon>
    </lineage>
</organism>